<dbReference type="STRING" id="1150625.Q75_15060"/>
<evidence type="ECO:0000256" key="2">
    <source>
        <dbReference type="ARBA" id="ARBA00013081"/>
    </source>
</evidence>
<keyword evidence="14" id="KW-0175">Coiled coil</keyword>
<feature type="transmembrane region" description="Helical" evidence="15">
    <location>
        <begin position="75"/>
        <end position="105"/>
    </location>
</feature>
<feature type="coiled-coil region" evidence="14">
    <location>
        <begin position="477"/>
        <end position="504"/>
    </location>
</feature>
<dbReference type="Pfam" id="PF07228">
    <property type="entry name" value="SpoIIE"/>
    <property type="match status" value="1"/>
</dbReference>
<protein>
    <recommendedName>
        <fullName evidence="13">Stage II sporulation protein E</fullName>
        <ecNumber evidence="2">3.1.3.16</ecNumber>
    </recommendedName>
</protein>
<dbReference type="EMBL" id="LDYG01000049">
    <property type="protein sequence ID" value="KUP04586.1"/>
    <property type="molecule type" value="Genomic_DNA"/>
</dbReference>
<dbReference type="AlphaFoldDB" id="A0A147K4W9"/>
<dbReference type="PANTHER" id="PTHR43156:SF2">
    <property type="entry name" value="STAGE II SPORULATION PROTEIN E"/>
    <property type="match status" value="1"/>
</dbReference>
<feature type="transmembrane region" description="Helical" evidence="15">
    <location>
        <begin position="117"/>
        <end position="138"/>
    </location>
</feature>
<dbReference type="GO" id="GO:0005886">
    <property type="term" value="C:plasma membrane"/>
    <property type="evidence" value="ECO:0007669"/>
    <property type="project" value="UniProtKB-SubCell"/>
</dbReference>
<evidence type="ECO:0000256" key="10">
    <source>
        <dbReference type="ARBA" id="ARBA00047761"/>
    </source>
</evidence>
<evidence type="ECO:0000256" key="9">
    <source>
        <dbReference type="ARBA" id="ARBA00023136"/>
    </source>
</evidence>
<dbReference type="InterPro" id="IPR052016">
    <property type="entry name" value="Bact_Sigma-Reg"/>
</dbReference>
<comment type="catalytic activity">
    <reaction evidence="10">
        <text>O-phospho-L-seryl-[protein] + H2O = L-seryl-[protein] + phosphate</text>
        <dbReference type="Rhea" id="RHEA:20629"/>
        <dbReference type="Rhea" id="RHEA-COMP:9863"/>
        <dbReference type="Rhea" id="RHEA-COMP:11604"/>
        <dbReference type="ChEBI" id="CHEBI:15377"/>
        <dbReference type="ChEBI" id="CHEBI:29999"/>
        <dbReference type="ChEBI" id="CHEBI:43474"/>
        <dbReference type="ChEBI" id="CHEBI:83421"/>
        <dbReference type="EC" id="3.1.3.16"/>
    </reaction>
</comment>
<dbReference type="EC" id="3.1.3.16" evidence="2"/>
<proteinExistence type="predicted"/>
<dbReference type="PROSITE" id="PS51746">
    <property type="entry name" value="PPM_2"/>
    <property type="match status" value="1"/>
</dbReference>
<keyword evidence="5" id="KW-0378">Hydrolase</keyword>
<feature type="transmembrane region" description="Helical" evidence="15">
    <location>
        <begin position="158"/>
        <end position="175"/>
    </location>
</feature>
<feature type="transmembrane region" description="Helical" evidence="15">
    <location>
        <begin position="187"/>
        <end position="207"/>
    </location>
</feature>
<dbReference type="Proteomes" id="UP000074108">
    <property type="component" value="Unassembled WGS sequence"/>
</dbReference>
<evidence type="ECO:0000256" key="14">
    <source>
        <dbReference type="SAM" id="Coils"/>
    </source>
</evidence>
<keyword evidence="7" id="KW-0749">Sporulation</keyword>
<dbReference type="InterPro" id="IPR014221">
    <property type="entry name" value="SpoII_E"/>
</dbReference>
<evidence type="ECO:0000256" key="4">
    <source>
        <dbReference type="ARBA" id="ARBA00022692"/>
    </source>
</evidence>
<evidence type="ECO:0000256" key="7">
    <source>
        <dbReference type="ARBA" id="ARBA00022969"/>
    </source>
</evidence>
<comment type="caution">
    <text evidence="17">The sequence shown here is derived from an EMBL/GenBank/DDBJ whole genome shotgun (WGS) entry which is preliminary data.</text>
</comment>
<keyword evidence="9 15" id="KW-0472">Membrane</keyword>
<keyword evidence="8 15" id="KW-1133">Transmembrane helix</keyword>
<evidence type="ECO:0000256" key="11">
    <source>
        <dbReference type="ARBA" id="ARBA00048336"/>
    </source>
</evidence>
<dbReference type="InterPro" id="IPR001932">
    <property type="entry name" value="PPM-type_phosphatase-like_dom"/>
</dbReference>
<dbReference type="FunFam" id="3.60.40.10:FF:000100">
    <property type="entry name" value="Stage II sporulation protein E"/>
    <property type="match status" value="1"/>
</dbReference>
<dbReference type="SMART" id="SM00331">
    <property type="entry name" value="PP2C_SIG"/>
    <property type="match status" value="1"/>
</dbReference>
<evidence type="ECO:0000256" key="12">
    <source>
        <dbReference type="ARBA" id="ARBA00058752"/>
    </source>
</evidence>
<dbReference type="Gene3D" id="3.60.40.10">
    <property type="entry name" value="PPM-type phosphatase domain"/>
    <property type="match status" value="1"/>
</dbReference>
<feature type="transmembrane region" description="Helical" evidence="15">
    <location>
        <begin position="250"/>
        <end position="267"/>
    </location>
</feature>
<feature type="transmembrane region" description="Helical" evidence="15">
    <location>
        <begin position="36"/>
        <end position="63"/>
    </location>
</feature>
<keyword evidence="18" id="KW-1185">Reference proteome</keyword>
<dbReference type="GO" id="GO:0030435">
    <property type="term" value="P:sporulation resulting in formation of a cellular spore"/>
    <property type="evidence" value="ECO:0007669"/>
    <property type="project" value="UniProtKB-KW"/>
</dbReference>
<comment type="subcellular location">
    <subcellularLocation>
        <location evidence="1">Cell membrane</location>
        <topology evidence="1">Multi-pass membrane protein</topology>
    </subcellularLocation>
</comment>
<evidence type="ECO:0000256" key="15">
    <source>
        <dbReference type="SAM" id="Phobius"/>
    </source>
</evidence>
<dbReference type="NCBIfam" id="TIGR02865">
    <property type="entry name" value="spore_II_E"/>
    <property type="match status" value="1"/>
</dbReference>
<comment type="function">
    <text evidence="12">Normally needed for pro-sigma E processing during sporulation but can be bypassed in vegetative cells. Activates SpoIIAA by dephosphorylation.</text>
</comment>
<sequence>MPMEKNMGFGAASEKEKPSIKKMQLKLEWLLFQKGLLLFVVGLLLGRALILTHLAPFALPYFAAVFVMKRNQSPIALVGLLLGSLTLSFQSMVYTFSAALFFIGLYKATAKLRKENVYALPYITFIVVFFSKLTTLYLDAGFQLTIYDGLISGLEASLAFILTLIFMQSIPLLSIKKTKKSLKTEEVVSLVILLSSVLTGTIGWSMYDLSVEHILSRYLVILFAFVAGATVGSTVGVVTGLIFSLANVTSLYQLSLLAFAGLLGGLMKEGKKLGVASGLMIATLLMAMYGDSSGNILPTLIESGVAALLLFLTPTFLTQNLAKHIPGTAENYQEQHQYLSKIRDVTSSRVAQFGTVFQALAKSFDQLEHGKDELEEEREIDFLLSNVTEKTCQTCFKKEHCWVRNFDETYNVMKDVIHEYENGPVPLTPKLHKDLKAKCSRSQQVLQAISKELTFYQANIKLKQQVKESRKLVSEQLKGVSEVMNDFAQEIQKEQENHYALEEEILHNFSTFGVDVERVEIYSLDKGNVDIEVTIPYTDQHGMGEKLVAPMLSEILGETIIISKIEKTEFATGPTRYIFGSAQNFKITTGVANAAKDGGLISGDSYSMIELGAGKYAVAISDGMGNGERAHSESNETLRLLQQILQSGIKEKVAIKSVNSILSLRTTDEIFSTLDLAIIDLHDASSRFLKVGSSPSFIKRGSKMVKVESGNLPMGIFYEFDVEIVSEQLKAGDILVMMSDGIFEGPKHVENYEMWIKRKIAEIETSDPQDIADIIMEEVIRSRSGDIEDDMTVLVTRIDHNTPRWANIPANQYSFQKSKIS</sequence>
<feature type="domain" description="PPM-type phosphatase" evidence="16">
    <location>
        <begin position="588"/>
        <end position="798"/>
    </location>
</feature>
<feature type="transmembrane region" description="Helical" evidence="15">
    <location>
        <begin position="296"/>
        <end position="317"/>
    </location>
</feature>
<keyword evidence="6" id="KW-0904">Protein phosphatase</keyword>
<feature type="transmembrane region" description="Helical" evidence="15">
    <location>
        <begin position="219"/>
        <end position="243"/>
    </location>
</feature>
<comment type="catalytic activity">
    <reaction evidence="11">
        <text>O-phospho-L-threonyl-[protein] + H2O = L-threonyl-[protein] + phosphate</text>
        <dbReference type="Rhea" id="RHEA:47004"/>
        <dbReference type="Rhea" id="RHEA-COMP:11060"/>
        <dbReference type="Rhea" id="RHEA-COMP:11605"/>
        <dbReference type="ChEBI" id="CHEBI:15377"/>
        <dbReference type="ChEBI" id="CHEBI:30013"/>
        <dbReference type="ChEBI" id="CHEBI:43474"/>
        <dbReference type="ChEBI" id="CHEBI:61977"/>
        <dbReference type="EC" id="3.1.3.16"/>
    </reaction>
</comment>
<feature type="transmembrane region" description="Helical" evidence="15">
    <location>
        <begin position="273"/>
        <end position="289"/>
    </location>
</feature>
<evidence type="ECO:0000256" key="13">
    <source>
        <dbReference type="ARBA" id="ARBA00074959"/>
    </source>
</evidence>
<accession>A0A147K4W9</accession>
<reference evidence="17 18" key="1">
    <citation type="journal article" date="2016" name="Front. Microbiol.">
        <title>Microevolution Analysis of Bacillus coahuilensis Unveils Differences in Phosphorus Acquisition Strategies and Their Regulation.</title>
        <authorList>
            <person name="Gomez-Lunar Z."/>
            <person name="Hernandez-Gonzalez I."/>
            <person name="Rodriguez-Torres M.D."/>
            <person name="Souza V."/>
            <person name="Olmedo-Alvarez G."/>
        </authorList>
    </citation>
    <scope>NUCLEOTIDE SEQUENCE [LARGE SCALE GENOMIC DNA]</scope>
    <source>
        <strain evidence="18">p1.1.43</strain>
    </source>
</reference>
<dbReference type="InterPro" id="IPR036457">
    <property type="entry name" value="PPM-type-like_dom_sf"/>
</dbReference>
<evidence type="ECO:0000256" key="3">
    <source>
        <dbReference type="ARBA" id="ARBA00022475"/>
    </source>
</evidence>
<name>A0A147K4W9_9BACI</name>
<dbReference type="Pfam" id="PF19732">
    <property type="entry name" value="SpoIIE_N"/>
    <property type="match status" value="1"/>
</dbReference>
<evidence type="ECO:0000256" key="1">
    <source>
        <dbReference type="ARBA" id="ARBA00004651"/>
    </source>
</evidence>
<evidence type="ECO:0000256" key="5">
    <source>
        <dbReference type="ARBA" id="ARBA00022801"/>
    </source>
</evidence>
<evidence type="ECO:0000313" key="18">
    <source>
        <dbReference type="Proteomes" id="UP000074108"/>
    </source>
</evidence>
<evidence type="ECO:0000256" key="6">
    <source>
        <dbReference type="ARBA" id="ARBA00022912"/>
    </source>
</evidence>
<organism evidence="17 18">
    <name type="scientific">Bacillus coahuilensis p1.1.43</name>
    <dbReference type="NCBI Taxonomy" id="1150625"/>
    <lineage>
        <taxon>Bacteria</taxon>
        <taxon>Bacillati</taxon>
        <taxon>Bacillota</taxon>
        <taxon>Bacilli</taxon>
        <taxon>Bacillales</taxon>
        <taxon>Bacillaceae</taxon>
        <taxon>Bacillus</taxon>
    </lineage>
</organism>
<gene>
    <name evidence="17" type="ORF">Q75_15060</name>
</gene>
<evidence type="ECO:0000259" key="16">
    <source>
        <dbReference type="PROSITE" id="PS51746"/>
    </source>
</evidence>
<dbReference type="SUPFAM" id="SSF81606">
    <property type="entry name" value="PP2C-like"/>
    <property type="match status" value="1"/>
</dbReference>
<dbReference type="PATRIC" id="fig|1150625.3.peg.3146"/>
<evidence type="ECO:0000256" key="8">
    <source>
        <dbReference type="ARBA" id="ARBA00022989"/>
    </source>
</evidence>
<dbReference type="GO" id="GO:0004722">
    <property type="term" value="F:protein serine/threonine phosphatase activity"/>
    <property type="evidence" value="ECO:0007669"/>
    <property type="project" value="UniProtKB-EC"/>
</dbReference>
<dbReference type="InterPro" id="IPR045768">
    <property type="entry name" value="SpoIIE_N"/>
</dbReference>
<keyword evidence="3" id="KW-1003">Cell membrane</keyword>
<evidence type="ECO:0000313" key="17">
    <source>
        <dbReference type="EMBL" id="KUP04586.1"/>
    </source>
</evidence>
<dbReference type="SMART" id="SM00332">
    <property type="entry name" value="PP2Cc"/>
    <property type="match status" value="1"/>
</dbReference>
<keyword evidence="4 15" id="KW-0812">Transmembrane</keyword>
<dbReference type="PANTHER" id="PTHR43156">
    <property type="entry name" value="STAGE II SPORULATION PROTEIN E-RELATED"/>
    <property type="match status" value="1"/>
</dbReference>